<comment type="caution">
    <text evidence="5">The sequence shown here is derived from an EMBL/GenBank/DDBJ whole genome shotgun (WGS) entry which is preliminary data.</text>
</comment>
<dbReference type="GO" id="GO:0005524">
    <property type="term" value="F:ATP binding"/>
    <property type="evidence" value="ECO:0007669"/>
    <property type="project" value="UniProtKB-UniRule"/>
</dbReference>
<dbReference type="InterPro" id="IPR017441">
    <property type="entry name" value="Protein_kinase_ATP_BS"/>
</dbReference>
<evidence type="ECO:0000313" key="5">
    <source>
        <dbReference type="EMBL" id="OXA47844.1"/>
    </source>
</evidence>
<keyword evidence="6" id="KW-1185">Reference proteome</keyword>
<protein>
    <submittedName>
        <fullName evidence="5">Vascular endothelial growth factor receptor 1</fullName>
    </submittedName>
</protein>
<keyword evidence="3" id="KW-0812">Transmembrane</keyword>
<evidence type="ECO:0000256" key="1">
    <source>
        <dbReference type="ARBA" id="ARBA00004167"/>
    </source>
</evidence>
<dbReference type="PROSITE" id="PS00107">
    <property type="entry name" value="PROTEIN_KINASE_ATP"/>
    <property type="match status" value="1"/>
</dbReference>
<dbReference type="GO" id="GO:0043235">
    <property type="term" value="C:receptor complex"/>
    <property type="evidence" value="ECO:0007669"/>
    <property type="project" value="TreeGrafter"/>
</dbReference>
<accession>A0A226DSN6</accession>
<keyword evidence="2" id="KW-0067">ATP-binding</keyword>
<dbReference type="InterPro" id="IPR011009">
    <property type="entry name" value="Kinase-like_dom_sf"/>
</dbReference>
<dbReference type="Proteomes" id="UP000198287">
    <property type="component" value="Unassembled WGS sequence"/>
</dbReference>
<dbReference type="InterPro" id="IPR050122">
    <property type="entry name" value="RTK"/>
</dbReference>
<feature type="transmembrane region" description="Helical" evidence="3">
    <location>
        <begin position="86"/>
        <end position="110"/>
    </location>
</feature>
<feature type="transmembrane region" description="Helical" evidence="3">
    <location>
        <begin position="37"/>
        <end position="58"/>
    </location>
</feature>
<sequence>MKRVKESSQSRYQVWSPCFGFFLQGAVKSLAITDVGIQIGMLVCITTGVLVSLSGGLTTGVDDGPFKKFVEITLGHLRDRKRLQHWFIISLVIYVTYVAQYLLYTIWIVWSHAYGAAVFGGYCIYKLYAFWVLFCYISEVKYYGGFNSALRELSDEEIEGFFHGHPAISREGEDPAVTNKPYNSDLEIAFNRIKIDERSPLGNGAFGRVLKAELFSKQGDPFTEARSMIVAVKTLNENADLIYFKAMLLELKILSYIGRHENVVNLVGACTAMLKESILYSAKGCSFNPVTFLK</sequence>
<keyword evidence="2" id="KW-0547">Nucleotide-binding</keyword>
<dbReference type="PANTHER" id="PTHR24416">
    <property type="entry name" value="TYROSINE-PROTEIN KINASE RECEPTOR"/>
    <property type="match status" value="1"/>
</dbReference>
<dbReference type="AlphaFoldDB" id="A0A226DSN6"/>
<evidence type="ECO:0000313" key="6">
    <source>
        <dbReference type="Proteomes" id="UP000198287"/>
    </source>
</evidence>
<keyword evidence="5" id="KW-0675">Receptor</keyword>
<comment type="subcellular location">
    <subcellularLocation>
        <location evidence="1">Membrane</location>
        <topology evidence="1">Single-pass membrane protein</topology>
    </subcellularLocation>
</comment>
<dbReference type="OrthoDB" id="3256376at2759"/>
<proteinExistence type="predicted"/>
<dbReference type="EMBL" id="LNIX01000012">
    <property type="protein sequence ID" value="OXA47844.1"/>
    <property type="molecule type" value="Genomic_DNA"/>
</dbReference>
<gene>
    <name evidence="5" type="ORF">Fcan01_17245</name>
</gene>
<reference evidence="5 6" key="1">
    <citation type="submission" date="2015-12" db="EMBL/GenBank/DDBJ databases">
        <title>The genome of Folsomia candida.</title>
        <authorList>
            <person name="Faddeeva A."/>
            <person name="Derks M.F."/>
            <person name="Anvar Y."/>
            <person name="Smit S."/>
            <person name="Van Straalen N."/>
            <person name="Roelofs D."/>
        </authorList>
    </citation>
    <scope>NUCLEOTIDE SEQUENCE [LARGE SCALE GENOMIC DNA]</scope>
    <source>
        <strain evidence="5 6">VU population</strain>
        <tissue evidence="5">Whole body</tissue>
    </source>
</reference>
<feature type="binding site" evidence="2">
    <location>
        <position position="233"/>
    </location>
    <ligand>
        <name>ATP</name>
        <dbReference type="ChEBI" id="CHEBI:30616"/>
    </ligand>
</feature>
<dbReference type="Pfam" id="PF07714">
    <property type="entry name" value="PK_Tyr_Ser-Thr"/>
    <property type="match status" value="1"/>
</dbReference>
<dbReference type="Gene3D" id="3.30.200.20">
    <property type="entry name" value="Phosphorylase Kinase, domain 1"/>
    <property type="match status" value="1"/>
</dbReference>
<dbReference type="GO" id="GO:0004714">
    <property type="term" value="F:transmembrane receptor protein tyrosine kinase activity"/>
    <property type="evidence" value="ECO:0007669"/>
    <property type="project" value="TreeGrafter"/>
</dbReference>
<dbReference type="GO" id="GO:0007169">
    <property type="term" value="P:cell surface receptor protein tyrosine kinase signaling pathway"/>
    <property type="evidence" value="ECO:0007669"/>
    <property type="project" value="TreeGrafter"/>
</dbReference>
<dbReference type="InterPro" id="IPR001245">
    <property type="entry name" value="Ser-Thr/Tyr_kinase_cat_dom"/>
</dbReference>
<dbReference type="InterPro" id="IPR000719">
    <property type="entry name" value="Prot_kinase_dom"/>
</dbReference>
<dbReference type="GO" id="GO:0005886">
    <property type="term" value="C:plasma membrane"/>
    <property type="evidence" value="ECO:0007669"/>
    <property type="project" value="TreeGrafter"/>
</dbReference>
<feature type="transmembrane region" description="Helical" evidence="3">
    <location>
        <begin position="116"/>
        <end position="137"/>
    </location>
</feature>
<evidence type="ECO:0000259" key="4">
    <source>
        <dbReference type="PROSITE" id="PS50011"/>
    </source>
</evidence>
<feature type="domain" description="Protein kinase" evidence="4">
    <location>
        <begin position="195"/>
        <end position="294"/>
    </location>
</feature>
<evidence type="ECO:0000256" key="2">
    <source>
        <dbReference type="PROSITE-ProRule" id="PRU10141"/>
    </source>
</evidence>
<keyword evidence="3" id="KW-1133">Transmembrane helix</keyword>
<keyword evidence="3" id="KW-0472">Membrane</keyword>
<organism evidence="5 6">
    <name type="scientific">Folsomia candida</name>
    <name type="common">Springtail</name>
    <dbReference type="NCBI Taxonomy" id="158441"/>
    <lineage>
        <taxon>Eukaryota</taxon>
        <taxon>Metazoa</taxon>
        <taxon>Ecdysozoa</taxon>
        <taxon>Arthropoda</taxon>
        <taxon>Hexapoda</taxon>
        <taxon>Collembola</taxon>
        <taxon>Entomobryomorpha</taxon>
        <taxon>Isotomoidea</taxon>
        <taxon>Isotomidae</taxon>
        <taxon>Proisotominae</taxon>
        <taxon>Folsomia</taxon>
    </lineage>
</organism>
<evidence type="ECO:0000256" key="3">
    <source>
        <dbReference type="SAM" id="Phobius"/>
    </source>
</evidence>
<dbReference type="PROSITE" id="PS50011">
    <property type="entry name" value="PROTEIN_KINASE_DOM"/>
    <property type="match status" value="1"/>
</dbReference>
<name>A0A226DSN6_FOLCA</name>
<dbReference type="SUPFAM" id="SSF56112">
    <property type="entry name" value="Protein kinase-like (PK-like)"/>
    <property type="match status" value="1"/>
</dbReference>
<dbReference type="PANTHER" id="PTHR24416:SF611">
    <property type="entry name" value="TYROSINE-PROTEIN KINASE TRANSMEMBRANE RECEPTOR ROR"/>
    <property type="match status" value="1"/>
</dbReference>